<reference evidence="2 3" key="1">
    <citation type="submission" date="2020-05" db="EMBL/GenBank/DDBJ databases">
        <title>Nakamurella sp. DB0629 isolated from air conditioner.</title>
        <authorList>
            <person name="Kim D.H."/>
            <person name="Kim D.-U."/>
        </authorList>
    </citation>
    <scope>NUCLEOTIDE SEQUENCE [LARGE SCALE GENOMIC DNA]</scope>
    <source>
        <strain evidence="2 3">DB0629</strain>
    </source>
</reference>
<feature type="signal peptide" evidence="1">
    <location>
        <begin position="1"/>
        <end position="23"/>
    </location>
</feature>
<sequence>MAIGAAAAALTIAAPMVATPAAAAGTGAATASAGSAGAAGAAPSWGRSALVRACTDPAVAAKADLGVTRGFMSCSRGSARVVVFFRIDARGRVITKETNLRGEVNDMSTDGKAHDYLGSP</sequence>
<comment type="caution">
    <text evidence="2">The sequence shown here is derived from an EMBL/GenBank/DDBJ whole genome shotgun (WGS) entry which is preliminary data.</text>
</comment>
<organism evidence="2 3">
    <name type="scientific">Nakamurella aerolata</name>
    <dbReference type="NCBI Taxonomy" id="1656892"/>
    <lineage>
        <taxon>Bacteria</taxon>
        <taxon>Bacillati</taxon>
        <taxon>Actinomycetota</taxon>
        <taxon>Actinomycetes</taxon>
        <taxon>Nakamurellales</taxon>
        <taxon>Nakamurellaceae</taxon>
        <taxon>Nakamurella</taxon>
    </lineage>
</organism>
<evidence type="ECO:0000313" key="2">
    <source>
        <dbReference type="EMBL" id="NNG37303.1"/>
    </source>
</evidence>
<name>A0A849AC68_9ACTN</name>
<proteinExistence type="predicted"/>
<dbReference type="AlphaFoldDB" id="A0A849AC68"/>
<evidence type="ECO:0000313" key="3">
    <source>
        <dbReference type="Proteomes" id="UP000562984"/>
    </source>
</evidence>
<protein>
    <submittedName>
        <fullName evidence="2">Uncharacterized protein</fullName>
    </submittedName>
</protein>
<gene>
    <name evidence="2" type="ORF">HKD39_16670</name>
</gene>
<feature type="chain" id="PRO_5032574392" evidence="1">
    <location>
        <begin position="24"/>
        <end position="120"/>
    </location>
</feature>
<accession>A0A849AC68</accession>
<dbReference type="RefSeq" id="WP_171201008.1">
    <property type="nucleotide sequence ID" value="NZ_JABEND010000012.1"/>
</dbReference>
<keyword evidence="3" id="KW-1185">Reference proteome</keyword>
<keyword evidence="1" id="KW-0732">Signal</keyword>
<dbReference type="EMBL" id="JABEND010000012">
    <property type="protein sequence ID" value="NNG37303.1"/>
    <property type="molecule type" value="Genomic_DNA"/>
</dbReference>
<evidence type="ECO:0000256" key="1">
    <source>
        <dbReference type="SAM" id="SignalP"/>
    </source>
</evidence>
<dbReference type="Proteomes" id="UP000562984">
    <property type="component" value="Unassembled WGS sequence"/>
</dbReference>